<gene>
    <name evidence="2" type="ORF">EDS130_LOCUS34482</name>
    <name evidence="1" type="ORF">XAT740_LOCUS28297</name>
</gene>
<protein>
    <submittedName>
        <fullName evidence="2">Uncharacterized protein</fullName>
    </submittedName>
</protein>
<dbReference type="SUPFAM" id="SSF48452">
    <property type="entry name" value="TPR-like"/>
    <property type="match status" value="1"/>
</dbReference>
<dbReference type="EMBL" id="CAJNOJ010000289">
    <property type="protein sequence ID" value="CAF1372915.1"/>
    <property type="molecule type" value="Genomic_DNA"/>
</dbReference>
<dbReference type="AlphaFoldDB" id="A0A815J0S5"/>
<evidence type="ECO:0000313" key="4">
    <source>
        <dbReference type="Proteomes" id="UP000663852"/>
    </source>
</evidence>
<dbReference type="InterPro" id="IPR011990">
    <property type="entry name" value="TPR-like_helical_dom_sf"/>
</dbReference>
<reference evidence="2" key="1">
    <citation type="submission" date="2021-02" db="EMBL/GenBank/DDBJ databases">
        <authorList>
            <person name="Nowell W R."/>
        </authorList>
    </citation>
    <scope>NUCLEOTIDE SEQUENCE</scope>
</reference>
<name>A0A815J0S5_ADIRI</name>
<dbReference type="Proteomes" id="UP000663852">
    <property type="component" value="Unassembled WGS sequence"/>
</dbReference>
<accession>A0A815J0S5</accession>
<evidence type="ECO:0000313" key="3">
    <source>
        <dbReference type="Proteomes" id="UP000663828"/>
    </source>
</evidence>
<comment type="caution">
    <text evidence="2">The sequence shown here is derived from an EMBL/GenBank/DDBJ whole genome shotgun (WGS) entry which is preliminary data.</text>
</comment>
<keyword evidence="3" id="KW-1185">Reference proteome</keyword>
<organism evidence="2 4">
    <name type="scientific">Adineta ricciae</name>
    <name type="common">Rotifer</name>
    <dbReference type="NCBI Taxonomy" id="249248"/>
    <lineage>
        <taxon>Eukaryota</taxon>
        <taxon>Metazoa</taxon>
        <taxon>Spiralia</taxon>
        <taxon>Gnathifera</taxon>
        <taxon>Rotifera</taxon>
        <taxon>Eurotatoria</taxon>
        <taxon>Bdelloidea</taxon>
        <taxon>Adinetida</taxon>
        <taxon>Adinetidae</taxon>
        <taxon>Adineta</taxon>
    </lineage>
</organism>
<proteinExistence type="predicted"/>
<dbReference type="Gene3D" id="1.25.40.10">
    <property type="entry name" value="Tetratricopeptide repeat domain"/>
    <property type="match status" value="1"/>
</dbReference>
<sequence length="208" mass="23848">MGSCISNNSEQLRSSSSAPVYPIENQVFQRVLATIPNQFRQEIANLPAREFLDAYEYHAIAVLNYQRKDYDLARLIETLAISKLEILLPQNKDHWIFMELYKILATCAILSAHVPTAIHAHQSVLHILMKYTPTDYVVIAEEYYKLSIIYKVFKDYRGSIDYLTRAIESAQSSEQADAEWIRTMEAKRQALIQKDASNGAIRANQAVY</sequence>
<evidence type="ECO:0000313" key="2">
    <source>
        <dbReference type="EMBL" id="CAF1372915.1"/>
    </source>
</evidence>
<dbReference type="EMBL" id="CAJNOR010002409">
    <property type="protein sequence ID" value="CAF1290232.1"/>
    <property type="molecule type" value="Genomic_DNA"/>
</dbReference>
<dbReference type="Proteomes" id="UP000663828">
    <property type="component" value="Unassembled WGS sequence"/>
</dbReference>
<evidence type="ECO:0000313" key="1">
    <source>
        <dbReference type="EMBL" id="CAF1290232.1"/>
    </source>
</evidence>